<feature type="binding site" evidence="7">
    <location>
        <position position="68"/>
    </location>
    <ligand>
        <name>Zn(2+)</name>
        <dbReference type="ChEBI" id="CHEBI:29105"/>
        <note>catalytic</note>
    </ligand>
</feature>
<dbReference type="GO" id="GO:0016020">
    <property type="term" value="C:membrane"/>
    <property type="evidence" value="ECO:0007669"/>
    <property type="project" value="UniProtKB-SubCell"/>
</dbReference>
<evidence type="ECO:0008006" key="11">
    <source>
        <dbReference type="Google" id="ProtNLM"/>
    </source>
</evidence>
<dbReference type="GO" id="GO:0046872">
    <property type="term" value="F:metal ion binding"/>
    <property type="evidence" value="ECO:0007669"/>
    <property type="project" value="UniProtKB-KW"/>
</dbReference>
<evidence type="ECO:0000256" key="5">
    <source>
        <dbReference type="ARBA" id="ARBA00023136"/>
    </source>
</evidence>
<keyword evidence="10" id="KW-1185">Reference proteome</keyword>
<evidence type="ECO:0000256" key="3">
    <source>
        <dbReference type="ARBA" id="ARBA00022801"/>
    </source>
</evidence>
<feature type="binding site" evidence="7">
    <location>
        <position position="194"/>
    </location>
    <ligand>
        <name>Zn(2+)</name>
        <dbReference type="ChEBI" id="CHEBI:29105"/>
        <note>catalytic</note>
    </ligand>
</feature>
<feature type="transmembrane region" description="Helical" evidence="8">
    <location>
        <begin position="158"/>
        <end position="177"/>
    </location>
</feature>
<protein>
    <recommendedName>
        <fullName evidence="11">Ceramidase</fullName>
    </recommendedName>
</protein>
<keyword evidence="3" id="KW-0378">Hydrolase</keyword>
<feature type="transmembrane region" description="Helical" evidence="8">
    <location>
        <begin position="189"/>
        <end position="209"/>
    </location>
</feature>
<comment type="cofactor">
    <cofactor evidence="7">
        <name>Zn(2+)</name>
        <dbReference type="ChEBI" id="CHEBI:29105"/>
    </cofactor>
</comment>
<keyword evidence="6" id="KW-0106">Calcium</keyword>
<dbReference type="GO" id="GO:0006672">
    <property type="term" value="P:ceramide metabolic process"/>
    <property type="evidence" value="ECO:0007669"/>
    <property type="project" value="InterPro"/>
</dbReference>
<dbReference type="Proteomes" id="UP000293520">
    <property type="component" value="Unassembled WGS sequence"/>
</dbReference>
<keyword evidence="7" id="KW-0862">Zinc</keyword>
<comment type="caution">
    <text evidence="9">The sequence shown here is derived from an EMBL/GenBank/DDBJ whole genome shotgun (WGS) entry which is preliminary data.</text>
</comment>
<dbReference type="InterPro" id="IPR008901">
    <property type="entry name" value="ACER"/>
</dbReference>
<feature type="transmembrane region" description="Helical" evidence="8">
    <location>
        <begin position="74"/>
        <end position="92"/>
    </location>
</feature>
<dbReference type="EMBL" id="SISK01000008">
    <property type="protein sequence ID" value="TBN38989.1"/>
    <property type="molecule type" value="Genomic_DNA"/>
</dbReference>
<evidence type="ECO:0000256" key="4">
    <source>
        <dbReference type="ARBA" id="ARBA00022989"/>
    </source>
</evidence>
<feature type="transmembrane region" description="Helical" evidence="8">
    <location>
        <begin position="52"/>
        <end position="68"/>
    </location>
</feature>
<feature type="transmembrane region" description="Helical" evidence="8">
    <location>
        <begin position="23"/>
        <end position="40"/>
    </location>
</feature>
<dbReference type="RefSeq" id="WP_130991411.1">
    <property type="nucleotide sequence ID" value="NZ_SISK01000008.1"/>
</dbReference>
<dbReference type="OrthoDB" id="277121at2"/>
<gene>
    <name evidence="9" type="ORF">EYE42_11150</name>
</gene>
<evidence type="ECO:0000256" key="8">
    <source>
        <dbReference type="SAM" id="Phobius"/>
    </source>
</evidence>
<reference evidence="9 10" key="1">
    <citation type="submission" date="2019-02" db="EMBL/GenBank/DDBJ databases">
        <title>Paracoccus subflavus sp. nov., isolated from marine sediment of the Pacific Ocean.</title>
        <authorList>
            <person name="Zhang G."/>
        </authorList>
    </citation>
    <scope>NUCLEOTIDE SEQUENCE [LARGE SCALE GENOMIC DNA]</scope>
    <source>
        <strain evidence="9 10">GY0581</strain>
    </source>
</reference>
<evidence type="ECO:0000256" key="1">
    <source>
        <dbReference type="ARBA" id="ARBA00004141"/>
    </source>
</evidence>
<dbReference type="Pfam" id="PF05875">
    <property type="entry name" value="Ceramidase"/>
    <property type="match status" value="1"/>
</dbReference>
<dbReference type="GO" id="GO:0016811">
    <property type="term" value="F:hydrolase activity, acting on carbon-nitrogen (but not peptide) bonds, in linear amides"/>
    <property type="evidence" value="ECO:0007669"/>
    <property type="project" value="InterPro"/>
</dbReference>
<feature type="transmembrane region" description="Helical" evidence="8">
    <location>
        <begin position="133"/>
        <end position="151"/>
    </location>
</feature>
<accession>A0A4Q9FXT3</accession>
<dbReference type="AlphaFoldDB" id="A0A4Q9FXT3"/>
<feature type="binding site" evidence="7">
    <location>
        <position position="190"/>
    </location>
    <ligand>
        <name>Zn(2+)</name>
        <dbReference type="ChEBI" id="CHEBI:29105"/>
        <note>catalytic</note>
    </ligand>
</feature>
<keyword evidence="4 8" id="KW-1133">Transmembrane helix</keyword>
<organism evidence="9 10">
    <name type="scientific">Paracoccus subflavus</name>
    <dbReference type="NCBI Taxonomy" id="2528244"/>
    <lineage>
        <taxon>Bacteria</taxon>
        <taxon>Pseudomonadati</taxon>
        <taxon>Pseudomonadota</taxon>
        <taxon>Alphaproteobacteria</taxon>
        <taxon>Rhodobacterales</taxon>
        <taxon>Paracoccaceae</taxon>
        <taxon>Paracoccus</taxon>
    </lineage>
</organism>
<sequence>MNWLSPVDAYCERTGPDYWSEPLNALTNLAFILAAVWIGLRHRPHALPTGRLLTAVLFVIGIGSWLFHTHANPLTSLMDVLPIVAFILIYVFAASRDFLHLRPLLAGVVTAGFIPYAMLTVPLFATIPGIGSSASYAPVPLLILIYAGLLHGRAPETARGLAVGAAILILSLIFRTLDEPLCETIPTGTHFLWHLLNAAMLAWMIEVWYRHVLSRQTAGVSRPAP</sequence>
<evidence type="ECO:0000313" key="9">
    <source>
        <dbReference type="EMBL" id="TBN38989.1"/>
    </source>
</evidence>
<name>A0A4Q9FXT3_9RHOB</name>
<feature type="binding site" evidence="6">
    <location>
        <position position="21"/>
    </location>
    <ligand>
        <name>Ca(2+)</name>
        <dbReference type="ChEBI" id="CHEBI:29108"/>
    </ligand>
</feature>
<keyword evidence="6" id="KW-0479">Metal-binding</keyword>
<evidence type="ECO:0000256" key="2">
    <source>
        <dbReference type="ARBA" id="ARBA00022692"/>
    </source>
</evidence>
<feature type="transmembrane region" description="Helical" evidence="8">
    <location>
        <begin position="104"/>
        <end position="127"/>
    </location>
</feature>
<keyword evidence="5 8" id="KW-0472">Membrane</keyword>
<evidence type="ECO:0000256" key="6">
    <source>
        <dbReference type="PIRSR" id="PIRSR608901-1"/>
    </source>
</evidence>
<evidence type="ECO:0000256" key="7">
    <source>
        <dbReference type="PIRSR" id="PIRSR608901-2"/>
    </source>
</evidence>
<keyword evidence="2 8" id="KW-0812">Transmembrane</keyword>
<evidence type="ECO:0000313" key="10">
    <source>
        <dbReference type="Proteomes" id="UP000293520"/>
    </source>
</evidence>
<comment type="subcellular location">
    <subcellularLocation>
        <location evidence="1">Membrane</location>
        <topology evidence="1">Multi-pass membrane protein</topology>
    </subcellularLocation>
</comment>
<proteinExistence type="predicted"/>